<comment type="caution">
    <text evidence="3">The sequence shown here is derived from an EMBL/GenBank/DDBJ whole genome shotgun (WGS) entry which is preliminary data.</text>
</comment>
<dbReference type="PANTHER" id="PTHR41521:SF4">
    <property type="entry name" value="BLR0684 PROTEIN"/>
    <property type="match status" value="1"/>
</dbReference>
<protein>
    <submittedName>
        <fullName evidence="3">DUF1330 domain-containing protein</fullName>
    </submittedName>
</protein>
<feature type="region of interest" description="Disordered" evidence="1">
    <location>
        <begin position="1"/>
        <end position="40"/>
    </location>
</feature>
<dbReference type="EMBL" id="JAPTYD010000020">
    <property type="protein sequence ID" value="MCZ0962662.1"/>
    <property type="molecule type" value="Genomic_DNA"/>
</dbReference>
<dbReference type="InterPro" id="IPR010753">
    <property type="entry name" value="DUF1330"/>
</dbReference>
<dbReference type="SUPFAM" id="SSF54909">
    <property type="entry name" value="Dimeric alpha+beta barrel"/>
    <property type="match status" value="1"/>
</dbReference>
<sequence length="153" mass="16485">MPDDPGSETDSWRHHRGKNNQPATLDDLGRRDLPPDGNGDDFGGGLAMSAYAIGQLRNVRLNEGVVAYLHGIDATLGPFGGCFIIHGGPKEILEGTPRNDLVVIAFPTIEAARAWYASPAYQALIPLRTQGAEGEIFLIQGVDEAHRATDILR</sequence>
<dbReference type="Proteomes" id="UP001149822">
    <property type="component" value="Unassembled WGS sequence"/>
</dbReference>
<reference evidence="3" key="1">
    <citation type="submission" date="2022-12" db="EMBL/GenBank/DDBJ databases">
        <title>Paracoccus sp. EF6 isolated from a lake water.</title>
        <authorList>
            <person name="Liu H."/>
        </authorList>
    </citation>
    <scope>NUCLEOTIDE SEQUENCE</scope>
    <source>
        <strain evidence="3">EF6</strain>
    </source>
</reference>
<evidence type="ECO:0000313" key="4">
    <source>
        <dbReference type="Proteomes" id="UP001149822"/>
    </source>
</evidence>
<evidence type="ECO:0000313" key="3">
    <source>
        <dbReference type="EMBL" id="MCZ0962662.1"/>
    </source>
</evidence>
<proteinExistence type="predicted"/>
<name>A0ABT4J6C0_9RHOB</name>
<gene>
    <name evidence="3" type="ORF">OU682_13650</name>
</gene>
<dbReference type="Pfam" id="PF07045">
    <property type="entry name" value="DUF1330"/>
    <property type="match status" value="1"/>
</dbReference>
<feature type="domain" description="DUF1330" evidence="2">
    <location>
        <begin position="49"/>
        <end position="142"/>
    </location>
</feature>
<dbReference type="InterPro" id="IPR011008">
    <property type="entry name" value="Dimeric_a/b-barrel"/>
</dbReference>
<dbReference type="Gene3D" id="3.30.70.100">
    <property type="match status" value="1"/>
</dbReference>
<accession>A0ABT4J6C0</accession>
<evidence type="ECO:0000256" key="1">
    <source>
        <dbReference type="SAM" id="MobiDB-lite"/>
    </source>
</evidence>
<dbReference type="PANTHER" id="PTHR41521">
    <property type="match status" value="1"/>
</dbReference>
<organism evidence="3 4">
    <name type="scientific">Paracoccus benzoatiresistens</name>
    <dbReference type="NCBI Taxonomy" id="2997341"/>
    <lineage>
        <taxon>Bacteria</taxon>
        <taxon>Pseudomonadati</taxon>
        <taxon>Pseudomonadota</taxon>
        <taxon>Alphaproteobacteria</taxon>
        <taxon>Rhodobacterales</taxon>
        <taxon>Paracoccaceae</taxon>
        <taxon>Paracoccus</taxon>
    </lineage>
</organism>
<keyword evidence="4" id="KW-1185">Reference proteome</keyword>
<evidence type="ECO:0000259" key="2">
    <source>
        <dbReference type="Pfam" id="PF07045"/>
    </source>
</evidence>
<dbReference type="RefSeq" id="WP_268942707.1">
    <property type="nucleotide sequence ID" value="NZ_JAPTYD010000020.1"/>
</dbReference>